<dbReference type="RefSeq" id="WP_060814480.1">
    <property type="nucleotide sequence ID" value="NZ_JBHULA010000047.1"/>
</dbReference>
<evidence type="ECO:0000313" key="2">
    <source>
        <dbReference type="EMBL" id="STD84951.1"/>
    </source>
</evidence>
<sequence>MNKKKQMAFYRDKTNEIAKKLSGSNQKFFEELREYVLFSSLFYDEATIVAQLYEIANDLFEAQRHGEEAQHYFGNNPKEAADEILRNTPKSRLSDQLYLIYMMVGISWLIQLFNDFSANNILQLNLFSYAITAVYSILLVILFFFGMQKNVYLKKNFINSKAKKFLILWGIASLWIGGLILLNRYTPNLWLVTVPSPMDSVFMLMLLVAAWSMLYLRKEKDFYPFGFMLTIFVVLGVIQRWAFKENWTHEVWYKGMLIALLLAAFAVYIIWTRRSTKEK</sequence>
<gene>
    <name evidence="2" type="ORF">NCTC12360_03500</name>
</gene>
<keyword evidence="1" id="KW-1133">Transmembrane helix</keyword>
<reference evidence="2 3" key="1">
    <citation type="submission" date="2018-06" db="EMBL/GenBank/DDBJ databases">
        <authorList>
            <consortium name="Pathogen Informatics"/>
            <person name="Doyle S."/>
        </authorList>
    </citation>
    <scope>NUCLEOTIDE SEQUENCE [LARGE SCALE GENOMIC DNA]</scope>
    <source>
        <strain evidence="2 3">NCTC12360</strain>
    </source>
</reference>
<dbReference type="InterPro" id="IPR036259">
    <property type="entry name" value="MFS_trans_sf"/>
</dbReference>
<accession>A0A376H2F8</accession>
<feature type="transmembrane region" description="Helical" evidence="1">
    <location>
        <begin position="126"/>
        <end position="145"/>
    </location>
</feature>
<proteinExistence type="predicted"/>
<keyword evidence="1" id="KW-0812">Transmembrane</keyword>
<evidence type="ECO:0000256" key="1">
    <source>
        <dbReference type="SAM" id="Phobius"/>
    </source>
</evidence>
<feature type="transmembrane region" description="Helical" evidence="1">
    <location>
        <begin position="222"/>
        <end position="239"/>
    </location>
</feature>
<dbReference type="Gene3D" id="1.10.1900.10">
    <property type="entry name" value="c-terminal domain of poly(a) binding protein"/>
    <property type="match status" value="1"/>
</dbReference>
<feature type="transmembrane region" description="Helical" evidence="1">
    <location>
        <begin position="197"/>
        <end position="215"/>
    </location>
</feature>
<dbReference type="OrthoDB" id="1655249at2"/>
<keyword evidence="3" id="KW-1185">Reference proteome</keyword>
<evidence type="ECO:0000313" key="3">
    <source>
        <dbReference type="Proteomes" id="UP000254807"/>
    </source>
</evidence>
<organism evidence="2 3">
    <name type="scientific">Enterococcus gallinarum</name>
    <dbReference type="NCBI Taxonomy" id="1353"/>
    <lineage>
        <taxon>Bacteria</taxon>
        <taxon>Bacillati</taxon>
        <taxon>Bacillota</taxon>
        <taxon>Bacilli</taxon>
        <taxon>Lactobacillales</taxon>
        <taxon>Enterococcaceae</taxon>
        <taxon>Enterococcus</taxon>
    </lineage>
</organism>
<feature type="transmembrane region" description="Helical" evidence="1">
    <location>
        <begin position="96"/>
        <end position="114"/>
    </location>
</feature>
<dbReference type="SUPFAM" id="SSF158560">
    <property type="entry name" value="BH3980-like"/>
    <property type="match status" value="1"/>
</dbReference>
<feature type="transmembrane region" description="Helical" evidence="1">
    <location>
        <begin position="251"/>
        <end position="271"/>
    </location>
</feature>
<protein>
    <submittedName>
        <fullName evidence="2">Protein of uncharacterized function (DUF1129)</fullName>
    </submittedName>
</protein>
<name>A0A376H2F8_ENTGA</name>
<dbReference type="AlphaFoldDB" id="A0A376H2F8"/>
<keyword evidence="1" id="KW-0472">Membrane</keyword>
<dbReference type="SUPFAM" id="SSF103473">
    <property type="entry name" value="MFS general substrate transporter"/>
    <property type="match status" value="1"/>
</dbReference>
<feature type="transmembrane region" description="Helical" evidence="1">
    <location>
        <begin position="166"/>
        <end position="185"/>
    </location>
</feature>
<dbReference type="EMBL" id="UFYW01000001">
    <property type="protein sequence ID" value="STD84951.1"/>
    <property type="molecule type" value="Genomic_DNA"/>
</dbReference>
<dbReference type="Proteomes" id="UP000254807">
    <property type="component" value="Unassembled WGS sequence"/>
</dbReference>